<dbReference type="GO" id="GO:0046872">
    <property type="term" value="F:metal ion binding"/>
    <property type="evidence" value="ECO:0007669"/>
    <property type="project" value="InterPro"/>
</dbReference>
<dbReference type="GO" id="GO:0003993">
    <property type="term" value="F:acid phosphatase activity"/>
    <property type="evidence" value="ECO:0007669"/>
    <property type="project" value="InterPro"/>
</dbReference>
<gene>
    <name evidence="2" type="ORF">ENJ78_01020</name>
</gene>
<dbReference type="InterPro" id="IPR013783">
    <property type="entry name" value="Ig-like_fold"/>
</dbReference>
<name>A0A7V5MH48_UNCKA</name>
<organism evidence="2">
    <name type="scientific">candidate division WWE3 bacterium</name>
    <dbReference type="NCBI Taxonomy" id="2053526"/>
    <lineage>
        <taxon>Bacteria</taxon>
        <taxon>Katanobacteria</taxon>
    </lineage>
</organism>
<accession>A0A7V5MH48</accession>
<dbReference type="AlphaFoldDB" id="A0A7V5MH48"/>
<dbReference type="SUPFAM" id="SSF49363">
    <property type="entry name" value="Purple acid phosphatase, N-terminal domain"/>
    <property type="match status" value="1"/>
</dbReference>
<evidence type="ECO:0008006" key="3">
    <source>
        <dbReference type="Google" id="ProtNLM"/>
    </source>
</evidence>
<dbReference type="Proteomes" id="UP000886106">
    <property type="component" value="Unassembled WGS sequence"/>
</dbReference>
<dbReference type="InterPro" id="IPR008963">
    <property type="entry name" value="Purple_acid_Pase-like_N"/>
</dbReference>
<feature type="compositionally biased region" description="Polar residues" evidence="1">
    <location>
        <begin position="8"/>
        <end position="26"/>
    </location>
</feature>
<reference evidence="2" key="1">
    <citation type="journal article" date="2020" name="mSystems">
        <title>Genome- and Community-Level Interaction Insights into Carbon Utilization and Element Cycling Functions of Hydrothermarchaeota in Hydrothermal Sediment.</title>
        <authorList>
            <person name="Zhou Z."/>
            <person name="Liu Y."/>
            <person name="Xu W."/>
            <person name="Pan J."/>
            <person name="Luo Z.H."/>
            <person name="Li M."/>
        </authorList>
    </citation>
    <scope>NUCLEOTIDE SEQUENCE [LARGE SCALE GENOMIC DNA]</scope>
    <source>
        <strain evidence="2">HyVt-517</strain>
    </source>
</reference>
<evidence type="ECO:0000313" key="2">
    <source>
        <dbReference type="EMBL" id="HHH14270.1"/>
    </source>
</evidence>
<sequence length="99" mass="10663">MSWDTDEPSTSQVEYGQGTGSTYSQKTQEDTILKNNHSVVITNLSPSQVYHLRAVSKDSAGNVTNSIDNVTVTPKAVDSALDLVVSNLSEVFGFLKKGL</sequence>
<evidence type="ECO:0000256" key="1">
    <source>
        <dbReference type="SAM" id="MobiDB-lite"/>
    </source>
</evidence>
<feature type="region of interest" description="Disordered" evidence="1">
    <location>
        <begin position="1"/>
        <end position="27"/>
    </location>
</feature>
<proteinExistence type="predicted"/>
<protein>
    <recommendedName>
        <fullName evidence="3">Fibronectin type-III domain-containing protein</fullName>
    </recommendedName>
</protein>
<dbReference type="EMBL" id="DRNS01000075">
    <property type="protein sequence ID" value="HHH14270.1"/>
    <property type="molecule type" value="Genomic_DNA"/>
</dbReference>
<comment type="caution">
    <text evidence="2">The sequence shown here is derived from an EMBL/GenBank/DDBJ whole genome shotgun (WGS) entry which is preliminary data.</text>
</comment>
<dbReference type="Gene3D" id="2.60.40.10">
    <property type="entry name" value="Immunoglobulins"/>
    <property type="match status" value="1"/>
</dbReference>